<evidence type="ECO:0000256" key="11">
    <source>
        <dbReference type="HAMAP-Rule" id="MF_01964"/>
    </source>
</evidence>
<dbReference type="InterPro" id="IPR001093">
    <property type="entry name" value="IMP_DH_GMPRt"/>
</dbReference>
<evidence type="ECO:0000256" key="14">
    <source>
        <dbReference type="RuleBase" id="RU003928"/>
    </source>
</evidence>
<dbReference type="RefSeq" id="WP_323991019.1">
    <property type="nucleotide sequence ID" value="NZ_CP152276.1"/>
</dbReference>
<comment type="caution">
    <text evidence="11">Lacks conserved residue(s) required for the propagation of feature annotation.</text>
</comment>
<feature type="binding site" evidence="11">
    <location>
        <position position="260"/>
    </location>
    <ligand>
        <name>NAD(+)</name>
        <dbReference type="ChEBI" id="CHEBI:57540"/>
    </ligand>
</feature>
<keyword evidence="5 11" id="KW-0658">Purine biosynthesis</keyword>
<dbReference type="HAMAP" id="MF_01964">
    <property type="entry name" value="IMPDH"/>
    <property type="match status" value="1"/>
</dbReference>
<feature type="binding site" evidence="11">
    <location>
        <position position="484"/>
    </location>
    <ligand>
        <name>K(+)</name>
        <dbReference type="ChEBI" id="CHEBI:29103"/>
        <note>ligand shared between two tetrameric partners</note>
    </ligand>
</feature>
<dbReference type="PANTHER" id="PTHR11911:SF111">
    <property type="entry name" value="INOSINE-5'-MONOPHOSPHATE DEHYDROGENASE"/>
    <property type="match status" value="1"/>
</dbReference>
<dbReference type="NCBIfam" id="TIGR01302">
    <property type="entry name" value="IMP_dehydrog"/>
    <property type="match status" value="1"/>
</dbReference>
<evidence type="ECO:0000256" key="13">
    <source>
        <dbReference type="RuleBase" id="RU003927"/>
    </source>
</evidence>
<keyword evidence="9 12" id="KW-0129">CBS domain</keyword>
<comment type="cofactor">
    <cofactor evidence="1 11">
        <name>K(+)</name>
        <dbReference type="ChEBI" id="CHEBI:29103"/>
    </cofactor>
</comment>
<name>A0ABZ3D6B0_9PROT</name>
<dbReference type="SUPFAM" id="SSF51412">
    <property type="entry name" value="Inosine monophosphate dehydrogenase (IMPDH)"/>
    <property type="match status" value="1"/>
</dbReference>
<feature type="binding site" evidence="11">
    <location>
        <begin position="397"/>
        <end position="401"/>
    </location>
    <ligand>
        <name>IMP</name>
        <dbReference type="ChEBI" id="CHEBI:58053"/>
    </ligand>
</feature>
<evidence type="ECO:0000256" key="5">
    <source>
        <dbReference type="ARBA" id="ARBA00022755"/>
    </source>
</evidence>
<evidence type="ECO:0000256" key="10">
    <source>
        <dbReference type="ARBA" id="ARBA00048028"/>
    </source>
</evidence>
<evidence type="ECO:0000256" key="6">
    <source>
        <dbReference type="ARBA" id="ARBA00022958"/>
    </source>
</evidence>
<evidence type="ECO:0000256" key="9">
    <source>
        <dbReference type="ARBA" id="ARBA00023122"/>
    </source>
</evidence>
<keyword evidence="3 11" id="KW-0479">Metal-binding</keyword>
<evidence type="ECO:0000256" key="3">
    <source>
        <dbReference type="ARBA" id="ARBA00022723"/>
    </source>
</evidence>
<sequence length="500" mass="53487">MSSHNNPAFSARVDDRIREALAFDDVLVVPAQSSVLPGQTTTRTRLTRRIGLNIPLISAAMDTVTEDSMAIAMAQQGGMGVIHKNLGIEEQAEHVRRVKRFESGMVVNPVTVCPDQTLADVNAIMSRHGISGLPVIERETKKLVGMLTNRDVRFATDPDQQVRDLMTRENLVTVRSDVGRDQARQLLHRHRIEKLLVVDDEGRCIGLITVKDMEKAVLHPLANKDDLGRLRCAAATGVGQDGLDRARALIDAGVDVIVVDTAHGHSAGVMDAVSRVKAMDDNIQVVAGNVATPEAAVALIEAGADCVKIGIGPGSICTTRVVAGVGVPQFTAVLETSAACHERDVPCIADGGIRTSGDIVKAIGAGADVVMIGSLLAGTEEAPGEVFLYEGRSYKSYRGMGSLGAMARGSADRYFQQEIRETHKMVPEGIEGRVAYKGGMDAVVHQLVGGLRAGMGYTGSATVADLQTRARFRRITGAGLRESHVHDVAITREAPNYRRD</sequence>
<dbReference type="Pfam" id="PF00478">
    <property type="entry name" value="IMPDH"/>
    <property type="match status" value="1"/>
</dbReference>
<keyword evidence="8 11" id="KW-0520">NAD</keyword>
<feature type="active site" description="Thioimidate intermediate" evidence="11">
    <location>
        <position position="317"/>
    </location>
</feature>
<accession>A0ABZ3D6B0</accession>
<dbReference type="PIRSF" id="PIRSF000130">
    <property type="entry name" value="IMPDH"/>
    <property type="match status" value="1"/>
</dbReference>
<feature type="binding site" description="in other chain" evidence="11">
    <location>
        <position position="312"/>
    </location>
    <ligand>
        <name>K(+)</name>
        <dbReference type="ChEBI" id="CHEBI:29103"/>
        <note>ligand shared between two tetrameric partners</note>
    </ligand>
</feature>
<evidence type="ECO:0000256" key="2">
    <source>
        <dbReference type="ARBA" id="ARBA00005502"/>
    </source>
</evidence>
<evidence type="ECO:0000256" key="8">
    <source>
        <dbReference type="ARBA" id="ARBA00023027"/>
    </source>
</evidence>
<feature type="binding site" description="in other chain" evidence="11">
    <location>
        <position position="317"/>
    </location>
    <ligand>
        <name>K(+)</name>
        <dbReference type="ChEBI" id="CHEBI:29103"/>
        <note>ligand shared between two tetrameric partners</note>
    </ligand>
</feature>
<keyword evidence="6 11" id="KW-0630">Potassium</keyword>
<dbReference type="PANTHER" id="PTHR11911">
    <property type="entry name" value="INOSINE-5-MONOPHOSPHATE DEHYDROGENASE RELATED"/>
    <property type="match status" value="1"/>
</dbReference>
<protein>
    <recommendedName>
        <fullName evidence="11 14">Inosine-5'-monophosphate dehydrogenase</fullName>
        <shortName evidence="11">IMP dehydrogenase</shortName>
        <shortName evidence="11">IMPD</shortName>
        <shortName evidence="11">IMPDH</shortName>
        <ecNumber evidence="11 14">1.1.1.205</ecNumber>
    </recommendedName>
</protein>
<gene>
    <name evidence="11 16" type="primary">guaB</name>
    <name evidence="16" type="ORF">AAC691_02225</name>
</gene>
<dbReference type="GO" id="GO:0003938">
    <property type="term" value="F:IMP dehydrogenase activity"/>
    <property type="evidence" value="ECO:0007669"/>
    <property type="project" value="UniProtKB-EC"/>
</dbReference>
<dbReference type="CDD" id="cd00381">
    <property type="entry name" value="IMPDH"/>
    <property type="match status" value="1"/>
</dbReference>
<feature type="binding site" evidence="11">
    <location>
        <position position="315"/>
    </location>
    <ligand>
        <name>IMP</name>
        <dbReference type="ChEBI" id="CHEBI:58053"/>
    </ligand>
</feature>
<dbReference type="SUPFAM" id="SSF54631">
    <property type="entry name" value="CBS-domain pair"/>
    <property type="match status" value="1"/>
</dbReference>
<feature type="binding site" evidence="11">
    <location>
        <position position="428"/>
    </location>
    <ligand>
        <name>IMP</name>
        <dbReference type="ChEBI" id="CHEBI:58053"/>
    </ligand>
</feature>
<evidence type="ECO:0000313" key="16">
    <source>
        <dbReference type="EMBL" id="XAE43307.1"/>
    </source>
</evidence>
<dbReference type="EC" id="1.1.1.205" evidence="11 14"/>
<keyword evidence="4 11" id="KW-0332">GMP biosynthesis</keyword>
<keyword evidence="7 11" id="KW-0560">Oxidoreductase</keyword>
<feature type="domain" description="CBS" evidence="15">
    <location>
        <begin position="105"/>
        <end position="165"/>
    </location>
</feature>
<dbReference type="SMART" id="SM01240">
    <property type="entry name" value="IMPDH"/>
    <property type="match status" value="1"/>
</dbReference>
<evidence type="ECO:0000259" key="15">
    <source>
        <dbReference type="PROSITE" id="PS51371"/>
    </source>
</evidence>
<dbReference type="EMBL" id="CP152276">
    <property type="protein sequence ID" value="XAE43307.1"/>
    <property type="molecule type" value="Genomic_DNA"/>
</dbReference>
<organism evidence="16 17">
    <name type="scientific">Nguyenibacter vanlangensis</name>
    <dbReference type="NCBI Taxonomy" id="1216886"/>
    <lineage>
        <taxon>Bacteria</taxon>
        <taxon>Pseudomonadati</taxon>
        <taxon>Pseudomonadota</taxon>
        <taxon>Alphaproteobacteria</taxon>
        <taxon>Acetobacterales</taxon>
        <taxon>Acetobacteraceae</taxon>
        <taxon>Nguyenibacter</taxon>
    </lineage>
</organism>
<feature type="binding site" evidence="11">
    <location>
        <begin position="350"/>
        <end position="352"/>
    </location>
    <ligand>
        <name>IMP</name>
        <dbReference type="ChEBI" id="CHEBI:58053"/>
    </ligand>
</feature>
<keyword evidence="17" id="KW-1185">Reference proteome</keyword>
<evidence type="ECO:0000256" key="12">
    <source>
        <dbReference type="PROSITE-ProRule" id="PRU00703"/>
    </source>
</evidence>
<dbReference type="InterPro" id="IPR015875">
    <property type="entry name" value="IMP_DH/GMP_Rdtase_CS"/>
</dbReference>
<evidence type="ECO:0000256" key="1">
    <source>
        <dbReference type="ARBA" id="ARBA00001958"/>
    </source>
</evidence>
<dbReference type="InterPro" id="IPR046342">
    <property type="entry name" value="CBS_dom_sf"/>
</dbReference>
<dbReference type="InterPro" id="IPR013785">
    <property type="entry name" value="Aldolase_TIM"/>
</dbReference>
<feature type="binding site" evidence="11">
    <location>
        <begin position="373"/>
        <end position="374"/>
    </location>
    <ligand>
        <name>IMP</name>
        <dbReference type="ChEBI" id="CHEBI:58053"/>
    </ligand>
</feature>
<feature type="domain" description="CBS" evidence="15">
    <location>
        <begin position="166"/>
        <end position="227"/>
    </location>
</feature>
<evidence type="ECO:0000313" key="17">
    <source>
        <dbReference type="Proteomes" id="UP001449795"/>
    </source>
</evidence>
<evidence type="ECO:0000256" key="4">
    <source>
        <dbReference type="ARBA" id="ARBA00022749"/>
    </source>
</evidence>
<dbReference type="Proteomes" id="UP001449795">
    <property type="component" value="Chromosome"/>
</dbReference>
<reference evidence="16 17" key="1">
    <citation type="submission" date="2024-04" db="EMBL/GenBank/DDBJ databases">
        <title>Complete genome sequence of Nguyenibacter vanlangesis HBCM-1154, a strain capable of nitrogen fixation, IAA production, and phosphorus solubilization isolated from sugarcane soil.</title>
        <authorList>
            <person name="MY HANH P."/>
        </authorList>
    </citation>
    <scope>NUCLEOTIDE SEQUENCE [LARGE SCALE GENOMIC DNA]</scope>
    <source>
        <strain evidence="16 17">HBCM 1154</strain>
    </source>
</reference>
<comment type="pathway">
    <text evidence="11 14">Purine metabolism; XMP biosynthesis via de novo pathway; XMP from IMP: step 1/1.</text>
</comment>
<dbReference type="CDD" id="cd04601">
    <property type="entry name" value="CBS_pair_IMPDH"/>
    <property type="match status" value="1"/>
</dbReference>
<comment type="similarity">
    <text evidence="2 11 13">Belongs to the IMPDH/GMPR family.</text>
</comment>
<dbReference type="Pfam" id="PF00571">
    <property type="entry name" value="CBS"/>
    <property type="match status" value="2"/>
</dbReference>
<feature type="binding site" description="in other chain" evidence="11">
    <location>
        <position position="314"/>
    </location>
    <ligand>
        <name>K(+)</name>
        <dbReference type="ChEBI" id="CHEBI:29103"/>
        <note>ligand shared between two tetrameric partners</note>
    </ligand>
</feature>
<comment type="activity regulation">
    <text evidence="11">Mycophenolic acid (MPA) is a non-competitive inhibitor that prevents formation of the closed enzyme conformation by binding to the same site as the amobile flap. In contrast, mizoribine monophosphate (MZP) is a competitive inhibitor that induces the closed conformation. MPA is a potent inhibitor of mammalian IMPDHs but a poor inhibitor of the bacterial enzymes. MZP is a more potent inhibitor of bacterial IMPDH.</text>
</comment>
<dbReference type="PROSITE" id="PS51371">
    <property type="entry name" value="CBS"/>
    <property type="match status" value="2"/>
</dbReference>
<dbReference type="Gene3D" id="3.20.20.70">
    <property type="entry name" value="Aldolase class I"/>
    <property type="match status" value="1"/>
</dbReference>
<dbReference type="SMART" id="SM00116">
    <property type="entry name" value="CBS"/>
    <property type="match status" value="2"/>
</dbReference>
<proteinExistence type="inferred from homology"/>
<comment type="catalytic activity">
    <reaction evidence="10 11 14">
        <text>IMP + NAD(+) + H2O = XMP + NADH + H(+)</text>
        <dbReference type="Rhea" id="RHEA:11708"/>
        <dbReference type="ChEBI" id="CHEBI:15377"/>
        <dbReference type="ChEBI" id="CHEBI:15378"/>
        <dbReference type="ChEBI" id="CHEBI:57464"/>
        <dbReference type="ChEBI" id="CHEBI:57540"/>
        <dbReference type="ChEBI" id="CHEBI:57945"/>
        <dbReference type="ChEBI" id="CHEBI:58053"/>
        <dbReference type="EC" id="1.1.1.205"/>
    </reaction>
</comment>
<dbReference type="InterPro" id="IPR000644">
    <property type="entry name" value="CBS_dom"/>
</dbReference>
<comment type="subunit">
    <text evidence="11">Homotetramer.</text>
</comment>
<dbReference type="PROSITE" id="PS00487">
    <property type="entry name" value="IMP_DH_GMP_RED"/>
    <property type="match status" value="1"/>
</dbReference>
<feature type="binding site" evidence="11">
    <location>
        <position position="482"/>
    </location>
    <ligand>
        <name>K(+)</name>
        <dbReference type="ChEBI" id="CHEBI:29103"/>
        <note>ligand shared between two tetrameric partners</note>
    </ligand>
</feature>
<comment type="function">
    <text evidence="11">Catalyzes the conversion of inosine 5'-phosphate (IMP) to xanthosine 5'-phosphate (XMP), the first committed and rate-limiting step in the de novo synthesis of guanine nucleotides, and therefore plays an important role in the regulation of cell growth.</text>
</comment>
<feature type="binding site" evidence="11">
    <location>
        <begin position="310"/>
        <end position="312"/>
    </location>
    <ligand>
        <name>NAD(+)</name>
        <dbReference type="ChEBI" id="CHEBI:57540"/>
    </ligand>
</feature>
<dbReference type="InterPro" id="IPR005990">
    <property type="entry name" value="IMP_DH"/>
</dbReference>
<evidence type="ECO:0000256" key="7">
    <source>
        <dbReference type="ARBA" id="ARBA00023002"/>
    </source>
</evidence>
<feature type="active site" description="Proton acceptor" evidence="11">
    <location>
        <position position="413"/>
    </location>
</feature>
<feature type="binding site" evidence="11">
    <location>
        <position position="483"/>
    </location>
    <ligand>
        <name>K(+)</name>
        <dbReference type="ChEBI" id="CHEBI:29103"/>
        <note>ligand shared between two tetrameric partners</note>
    </ligand>
</feature>